<organism evidence="17 18">
    <name type="scientific">Anaerotignum neopropionicum</name>
    <dbReference type="NCBI Taxonomy" id="36847"/>
    <lineage>
        <taxon>Bacteria</taxon>
        <taxon>Bacillati</taxon>
        <taxon>Bacillota</taxon>
        <taxon>Clostridia</taxon>
        <taxon>Lachnospirales</taxon>
        <taxon>Anaerotignaceae</taxon>
        <taxon>Anaerotignum</taxon>
    </lineage>
</organism>
<evidence type="ECO:0000259" key="15">
    <source>
        <dbReference type="PROSITE" id="PS50109"/>
    </source>
</evidence>
<evidence type="ECO:0000256" key="14">
    <source>
        <dbReference type="SAM" id="Phobius"/>
    </source>
</evidence>
<dbReference type="STRING" id="36847.CLNEO_28960"/>
<dbReference type="InterPro" id="IPR003594">
    <property type="entry name" value="HATPase_dom"/>
</dbReference>
<dbReference type="GO" id="GO:0000155">
    <property type="term" value="F:phosphorelay sensor kinase activity"/>
    <property type="evidence" value="ECO:0007669"/>
    <property type="project" value="InterPro"/>
</dbReference>
<dbReference type="Gene3D" id="6.10.340.10">
    <property type="match status" value="1"/>
</dbReference>
<feature type="transmembrane region" description="Helical" evidence="14">
    <location>
        <begin position="166"/>
        <end position="189"/>
    </location>
</feature>
<evidence type="ECO:0000256" key="9">
    <source>
        <dbReference type="ARBA" id="ARBA00022777"/>
    </source>
</evidence>
<protein>
    <recommendedName>
        <fullName evidence="3">histidine kinase</fullName>
        <ecNumber evidence="3">2.7.13.3</ecNumber>
    </recommendedName>
</protein>
<evidence type="ECO:0000256" key="13">
    <source>
        <dbReference type="ARBA" id="ARBA00023136"/>
    </source>
</evidence>
<evidence type="ECO:0000313" key="17">
    <source>
        <dbReference type="EMBL" id="KXL51750.1"/>
    </source>
</evidence>
<keyword evidence="10" id="KW-0067">ATP-binding</keyword>
<evidence type="ECO:0000259" key="16">
    <source>
        <dbReference type="PROSITE" id="PS50885"/>
    </source>
</evidence>
<dbReference type="SMART" id="SM00388">
    <property type="entry name" value="HisKA"/>
    <property type="match status" value="1"/>
</dbReference>
<keyword evidence="9" id="KW-0418">Kinase</keyword>
<dbReference type="CDD" id="cd00082">
    <property type="entry name" value="HisKA"/>
    <property type="match status" value="1"/>
</dbReference>
<keyword evidence="5" id="KW-0597">Phosphoprotein</keyword>
<dbReference type="Pfam" id="PF02518">
    <property type="entry name" value="HATPase_c"/>
    <property type="match status" value="1"/>
</dbReference>
<evidence type="ECO:0000256" key="5">
    <source>
        <dbReference type="ARBA" id="ARBA00022553"/>
    </source>
</evidence>
<dbReference type="InterPro" id="IPR004358">
    <property type="entry name" value="Sig_transdc_His_kin-like_C"/>
</dbReference>
<evidence type="ECO:0000256" key="10">
    <source>
        <dbReference type="ARBA" id="ARBA00022840"/>
    </source>
</evidence>
<dbReference type="EC" id="2.7.13.3" evidence="3"/>
<dbReference type="PANTHER" id="PTHR45528">
    <property type="entry name" value="SENSOR HISTIDINE KINASE CPXA"/>
    <property type="match status" value="1"/>
</dbReference>
<dbReference type="FunFam" id="1.10.287.130:FF:000001">
    <property type="entry name" value="Two-component sensor histidine kinase"/>
    <property type="match status" value="1"/>
</dbReference>
<evidence type="ECO:0000256" key="11">
    <source>
        <dbReference type="ARBA" id="ARBA00022989"/>
    </source>
</evidence>
<evidence type="ECO:0000256" key="6">
    <source>
        <dbReference type="ARBA" id="ARBA00022679"/>
    </source>
</evidence>
<comment type="catalytic activity">
    <reaction evidence="1">
        <text>ATP + protein L-histidine = ADP + protein N-phospho-L-histidine.</text>
        <dbReference type="EC" id="2.7.13.3"/>
    </reaction>
</comment>
<evidence type="ECO:0000256" key="12">
    <source>
        <dbReference type="ARBA" id="ARBA00023012"/>
    </source>
</evidence>
<name>A0A136WB55_9FIRM</name>
<dbReference type="Gene3D" id="3.30.565.10">
    <property type="entry name" value="Histidine kinase-like ATPase, C-terminal domain"/>
    <property type="match status" value="1"/>
</dbReference>
<reference evidence="17 18" key="1">
    <citation type="submission" date="2016-01" db="EMBL/GenBank/DDBJ databases">
        <title>Genome sequence of Clostridium neopropionicum X4, DSM-3847.</title>
        <authorList>
            <person name="Poehlein A."/>
            <person name="Beck M.H."/>
            <person name="Bengelsdorf F.R."/>
            <person name="Daniel R."/>
            <person name="Duerre P."/>
        </authorList>
    </citation>
    <scope>NUCLEOTIDE SEQUENCE [LARGE SCALE GENOMIC DNA]</scope>
    <source>
        <strain evidence="17 18">DSM-3847</strain>
    </source>
</reference>
<dbReference type="InterPro" id="IPR003660">
    <property type="entry name" value="HAMP_dom"/>
</dbReference>
<dbReference type="OrthoDB" id="9813151at2"/>
<evidence type="ECO:0000256" key="7">
    <source>
        <dbReference type="ARBA" id="ARBA00022692"/>
    </source>
</evidence>
<dbReference type="InterPro" id="IPR050398">
    <property type="entry name" value="HssS/ArlS-like"/>
</dbReference>
<dbReference type="CDD" id="cd06225">
    <property type="entry name" value="HAMP"/>
    <property type="match status" value="1"/>
</dbReference>
<comment type="subcellular location">
    <subcellularLocation>
        <location evidence="2">Cell membrane</location>
        <topology evidence="2">Multi-pass membrane protein</topology>
    </subcellularLocation>
</comment>
<dbReference type="PROSITE" id="PS50109">
    <property type="entry name" value="HIS_KIN"/>
    <property type="match status" value="1"/>
</dbReference>
<dbReference type="EMBL" id="LRVM01000016">
    <property type="protein sequence ID" value="KXL51750.1"/>
    <property type="molecule type" value="Genomic_DNA"/>
</dbReference>
<dbReference type="PATRIC" id="fig|36847.3.peg.3386"/>
<dbReference type="SMART" id="SM00304">
    <property type="entry name" value="HAMP"/>
    <property type="match status" value="1"/>
</dbReference>
<dbReference type="Proteomes" id="UP000070539">
    <property type="component" value="Unassembled WGS sequence"/>
</dbReference>
<dbReference type="GO" id="GO:0005886">
    <property type="term" value="C:plasma membrane"/>
    <property type="evidence" value="ECO:0007669"/>
    <property type="project" value="UniProtKB-SubCell"/>
</dbReference>
<gene>
    <name evidence="17" type="primary">phoR_7</name>
    <name evidence="17" type="ORF">CLNEO_28960</name>
</gene>
<sequence>MRNKSIVKKQMLQYIGTILICVLVLGGILSLVYTQHYMKEKRNELIQQGRNISVAFSNAYRTGNLSNLSYELQVLEEYMGAKILMVNSDGVVVLASPGLDEMMIGQSFAYQELVEGVKDGNIVSMETKAKALFDVPTLVVGYPLSVGQMVGIFMCRPMPEMEQSLYQMYQMGIVSIFVVFLFAVVASYLTSKKMTRPIKQMNEAAKVIASGNFEHRVEIISNDEFGELAKSFNHMAESLQNNDKTRRDFIANVSHDLRSPLTSMQGFLTAMLDGTVPTEKQAKYLQIVLEETMRLSRLTEGIVDLSRAESSKIILEESDFDLNGLIRDNIILLEPQLNDKNAVIKAIYADQITMVHGDKDKISRVIQNLLSNAVKFSPVDGLIEVETTKTERKKVLVSIQDHGIGISQEDQKYIFDRFYKADRTRNEDMHGSGIGLAIVREFLQAHNEGITVKSVEGEGSTFVFSLKLAEE</sequence>
<dbReference type="PANTHER" id="PTHR45528:SF1">
    <property type="entry name" value="SENSOR HISTIDINE KINASE CPXA"/>
    <property type="match status" value="1"/>
</dbReference>
<dbReference type="PROSITE" id="PS50885">
    <property type="entry name" value="HAMP"/>
    <property type="match status" value="1"/>
</dbReference>
<keyword evidence="6 17" id="KW-0808">Transferase</keyword>
<comment type="caution">
    <text evidence="17">The sequence shown here is derived from an EMBL/GenBank/DDBJ whole genome shotgun (WGS) entry which is preliminary data.</text>
</comment>
<dbReference type="InterPro" id="IPR036890">
    <property type="entry name" value="HATPase_C_sf"/>
</dbReference>
<evidence type="ECO:0000256" key="3">
    <source>
        <dbReference type="ARBA" id="ARBA00012438"/>
    </source>
</evidence>
<keyword evidence="12" id="KW-0902">Two-component regulatory system</keyword>
<dbReference type="GO" id="GO:0005524">
    <property type="term" value="F:ATP binding"/>
    <property type="evidence" value="ECO:0007669"/>
    <property type="project" value="UniProtKB-KW"/>
</dbReference>
<dbReference type="SUPFAM" id="SSF47384">
    <property type="entry name" value="Homodimeric domain of signal transducing histidine kinase"/>
    <property type="match status" value="1"/>
</dbReference>
<dbReference type="InterPro" id="IPR003661">
    <property type="entry name" value="HisK_dim/P_dom"/>
</dbReference>
<keyword evidence="13 14" id="KW-0472">Membrane</keyword>
<feature type="transmembrane region" description="Helical" evidence="14">
    <location>
        <begin position="131"/>
        <end position="154"/>
    </location>
</feature>
<dbReference type="FunFam" id="3.30.565.10:FF:000006">
    <property type="entry name" value="Sensor histidine kinase WalK"/>
    <property type="match status" value="1"/>
</dbReference>
<dbReference type="Pfam" id="PF00512">
    <property type="entry name" value="HisKA"/>
    <property type="match status" value="1"/>
</dbReference>
<proteinExistence type="predicted"/>
<evidence type="ECO:0000256" key="1">
    <source>
        <dbReference type="ARBA" id="ARBA00000085"/>
    </source>
</evidence>
<dbReference type="InterPro" id="IPR036097">
    <property type="entry name" value="HisK_dim/P_sf"/>
</dbReference>
<accession>A0A136WB55</accession>
<feature type="domain" description="Histidine kinase" evidence="15">
    <location>
        <begin position="252"/>
        <end position="470"/>
    </location>
</feature>
<feature type="domain" description="HAMP" evidence="16">
    <location>
        <begin position="192"/>
        <end position="244"/>
    </location>
</feature>
<dbReference type="Pfam" id="PF00672">
    <property type="entry name" value="HAMP"/>
    <property type="match status" value="1"/>
</dbReference>
<keyword evidence="8" id="KW-0547">Nucleotide-binding</keyword>
<evidence type="ECO:0000256" key="4">
    <source>
        <dbReference type="ARBA" id="ARBA00022475"/>
    </source>
</evidence>
<dbReference type="AlphaFoldDB" id="A0A136WB55"/>
<keyword evidence="11 14" id="KW-1133">Transmembrane helix</keyword>
<dbReference type="PRINTS" id="PR00344">
    <property type="entry name" value="BCTRLSENSOR"/>
</dbReference>
<dbReference type="Gene3D" id="1.10.287.130">
    <property type="match status" value="1"/>
</dbReference>
<dbReference type="SUPFAM" id="SSF55874">
    <property type="entry name" value="ATPase domain of HSP90 chaperone/DNA topoisomerase II/histidine kinase"/>
    <property type="match status" value="1"/>
</dbReference>
<evidence type="ECO:0000256" key="2">
    <source>
        <dbReference type="ARBA" id="ARBA00004651"/>
    </source>
</evidence>
<dbReference type="SMART" id="SM00387">
    <property type="entry name" value="HATPase_c"/>
    <property type="match status" value="1"/>
</dbReference>
<dbReference type="SUPFAM" id="SSF158472">
    <property type="entry name" value="HAMP domain-like"/>
    <property type="match status" value="1"/>
</dbReference>
<evidence type="ECO:0000313" key="18">
    <source>
        <dbReference type="Proteomes" id="UP000070539"/>
    </source>
</evidence>
<keyword evidence="4" id="KW-1003">Cell membrane</keyword>
<keyword evidence="7 14" id="KW-0812">Transmembrane</keyword>
<evidence type="ECO:0000256" key="8">
    <source>
        <dbReference type="ARBA" id="ARBA00022741"/>
    </source>
</evidence>
<feature type="transmembrane region" description="Helical" evidence="14">
    <location>
        <begin position="12"/>
        <end position="33"/>
    </location>
</feature>
<dbReference type="RefSeq" id="WP_066090890.1">
    <property type="nucleotide sequence ID" value="NZ_LRVM01000016.1"/>
</dbReference>
<keyword evidence="18" id="KW-1185">Reference proteome</keyword>
<dbReference type="InterPro" id="IPR005467">
    <property type="entry name" value="His_kinase_dom"/>
</dbReference>